<dbReference type="EMBL" id="JANBVN010000228">
    <property type="protein sequence ID" value="KAJ9131769.1"/>
    <property type="molecule type" value="Genomic_DNA"/>
</dbReference>
<dbReference type="CDD" id="cd03062">
    <property type="entry name" value="TRX_Fd_Sucrase"/>
    <property type="match status" value="1"/>
</dbReference>
<comment type="caution">
    <text evidence="1">The sequence shown here is derived from an EMBL/GenBank/DDBJ whole genome shotgun (WGS) entry which is preliminary data.</text>
</comment>
<proteinExistence type="predicted"/>
<keyword evidence="2" id="KW-1185">Reference proteome</keyword>
<dbReference type="AlphaFoldDB" id="A0AA38RAD1"/>
<dbReference type="SUPFAM" id="SSF52833">
    <property type="entry name" value="Thioredoxin-like"/>
    <property type="match status" value="1"/>
</dbReference>
<reference evidence="1" key="1">
    <citation type="submission" date="2022-07" db="EMBL/GenBank/DDBJ databases">
        <title>Fungi with potential for degradation of polypropylene.</title>
        <authorList>
            <person name="Gostincar C."/>
        </authorList>
    </citation>
    <scope>NUCLEOTIDE SEQUENCE</scope>
    <source>
        <strain evidence="1">EXF-13287</strain>
    </source>
</reference>
<evidence type="ECO:0000313" key="2">
    <source>
        <dbReference type="Proteomes" id="UP001174691"/>
    </source>
</evidence>
<dbReference type="Pfam" id="PF06999">
    <property type="entry name" value="Suc_Fer-like"/>
    <property type="match status" value="1"/>
</dbReference>
<dbReference type="PANTHER" id="PTHR31902">
    <property type="entry name" value="ACTIN PATCHES DISTAL PROTEIN 1"/>
    <property type="match status" value="1"/>
</dbReference>
<dbReference type="Gene3D" id="3.40.30.10">
    <property type="entry name" value="Glutaredoxin"/>
    <property type="match status" value="1"/>
</dbReference>
<sequence length="352" mass="38618">MAVGFKSLIDSAKKLAIGGQAEKKHADIAELFPKVDPAVDGEDCDRDCDSCVVHYPRSFKIDEEDVLYGFVKGWSTHVLVATGKTDWVRDVADEKGSVMQAIGNSKVEPSNGRLMLSASNIPTPHHTSDYSEPTTVLLLPAFAIVENVTPSTVPTLITDIIDRAPTNTSPLAPLTLPRTIHAPLPEPAPADLKELTIRPCPHSALILLCSQKTRDARCGQSAPLLRKELERHLRPLGLFRDLNDERPGGVGIYFISHVGGHKYSANVMVYRRPNAFGLDDVARANLKEGEAMAPKAEKEDENVGAAQCIWLARIKPEDCENLVKYTVLQGKVVQPERQLRGGFDRSKGLFSW</sequence>
<name>A0AA38RAD1_9PEZI</name>
<protein>
    <submittedName>
        <fullName evidence="1">Sucrase ferredoxin domain containing protein</fullName>
    </submittedName>
</protein>
<evidence type="ECO:0000313" key="1">
    <source>
        <dbReference type="EMBL" id="KAJ9131769.1"/>
    </source>
</evidence>
<dbReference type="InterPro" id="IPR009737">
    <property type="entry name" value="Aim32/Apd1-like"/>
</dbReference>
<dbReference type="PANTHER" id="PTHR31902:SF14">
    <property type="entry name" value="ACTIN PATCHES DISTAL PROTEIN 1"/>
    <property type="match status" value="1"/>
</dbReference>
<organism evidence="1 2">
    <name type="scientific">Coniochaeta hoffmannii</name>
    <dbReference type="NCBI Taxonomy" id="91930"/>
    <lineage>
        <taxon>Eukaryota</taxon>
        <taxon>Fungi</taxon>
        <taxon>Dikarya</taxon>
        <taxon>Ascomycota</taxon>
        <taxon>Pezizomycotina</taxon>
        <taxon>Sordariomycetes</taxon>
        <taxon>Sordariomycetidae</taxon>
        <taxon>Coniochaetales</taxon>
        <taxon>Coniochaetaceae</taxon>
        <taxon>Coniochaeta</taxon>
    </lineage>
</organism>
<dbReference type="InterPro" id="IPR036249">
    <property type="entry name" value="Thioredoxin-like_sf"/>
</dbReference>
<gene>
    <name evidence="1" type="ORF">NKR19_g9466</name>
</gene>
<dbReference type="Proteomes" id="UP001174691">
    <property type="component" value="Unassembled WGS sequence"/>
</dbReference>
<accession>A0AA38RAD1</accession>